<keyword evidence="8" id="KW-1185">Reference proteome</keyword>
<evidence type="ECO:0000313" key="8">
    <source>
        <dbReference type="Proteomes" id="UP001589844"/>
    </source>
</evidence>
<proteinExistence type="predicted"/>
<dbReference type="Pfam" id="PF03544">
    <property type="entry name" value="TonB_C"/>
    <property type="match status" value="1"/>
</dbReference>
<dbReference type="InterPro" id="IPR037682">
    <property type="entry name" value="TonB_C"/>
</dbReference>
<dbReference type="RefSeq" id="WP_390210787.1">
    <property type="nucleotide sequence ID" value="NZ_JBHLXJ010000005.1"/>
</dbReference>
<keyword evidence="2" id="KW-0812">Transmembrane</keyword>
<reference evidence="7 8" key="1">
    <citation type="submission" date="2024-09" db="EMBL/GenBank/DDBJ databases">
        <authorList>
            <person name="Sun Q."/>
            <person name="Mori K."/>
        </authorList>
    </citation>
    <scope>NUCLEOTIDE SEQUENCE [LARGE SCALE GENOMIC DNA]</scope>
    <source>
        <strain evidence="7 8">CCM 8677</strain>
    </source>
</reference>
<dbReference type="PROSITE" id="PS52015">
    <property type="entry name" value="TONB_CTD"/>
    <property type="match status" value="1"/>
</dbReference>
<feature type="signal peptide" evidence="5">
    <location>
        <begin position="1"/>
        <end position="25"/>
    </location>
</feature>
<keyword evidence="3" id="KW-1133">Transmembrane helix</keyword>
<evidence type="ECO:0000256" key="1">
    <source>
        <dbReference type="ARBA" id="ARBA00004167"/>
    </source>
</evidence>
<dbReference type="SUPFAM" id="SSF74653">
    <property type="entry name" value="TolA/TonB C-terminal domain"/>
    <property type="match status" value="1"/>
</dbReference>
<organism evidence="7 8">
    <name type="scientific">Undibacterium danionis</name>
    <dbReference type="NCBI Taxonomy" id="1812100"/>
    <lineage>
        <taxon>Bacteria</taxon>
        <taxon>Pseudomonadati</taxon>
        <taxon>Pseudomonadota</taxon>
        <taxon>Betaproteobacteria</taxon>
        <taxon>Burkholderiales</taxon>
        <taxon>Oxalobacteraceae</taxon>
        <taxon>Undibacterium</taxon>
    </lineage>
</organism>
<feature type="chain" id="PRO_5045376367" evidence="5">
    <location>
        <begin position="26"/>
        <end position="117"/>
    </location>
</feature>
<comment type="subcellular location">
    <subcellularLocation>
        <location evidence="1">Membrane</location>
        <topology evidence="1">Single-pass membrane protein</topology>
    </subcellularLocation>
</comment>
<dbReference type="InterPro" id="IPR006260">
    <property type="entry name" value="TonB/TolA_C"/>
</dbReference>
<sequence>MYTNSRLIATIVGSLLSLACLSASADETSNVLKMNACEMPEYDAQMLRKEEKGQVKLRFSTDASGKVTEAKVEESSGFANLDKASLSALKNCQFDAKKSANIVSKPSHLIAFTWAIK</sequence>
<dbReference type="EMBL" id="JBHLXJ010000005">
    <property type="protein sequence ID" value="MFC0349302.1"/>
    <property type="molecule type" value="Genomic_DNA"/>
</dbReference>
<evidence type="ECO:0000259" key="6">
    <source>
        <dbReference type="PROSITE" id="PS52015"/>
    </source>
</evidence>
<dbReference type="Gene3D" id="3.30.1150.10">
    <property type="match status" value="1"/>
</dbReference>
<dbReference type="PROSITE" id="PS51257">
    <property type="entry name" value="PROKAR_LIPOPROTEIN"/>
    <property type="match status" value="1"/>
</dbReference>
<keyword evidence="5" id="KW-0732">Signal</keyword>
<evidence type="ECO:0000256" key="5">
    <source>
        <dbReference type="SAM" id="SignalP"/>
    </source>
</evidence>
<evidence type="ECO:0000256" key="4">
    <source>
        <dbReference type="ARBA" id="ARBA00023136"/>
    </source>
</evidence>
<feature type="domain" description="TonB C-terminal" evidence="6">
    <location>
        <begin position="27"/>
        <end position="117"/>
    </location>
</feature>
<dbReference type="Proteomes" id="UP001589844">
    <property type="component" value="Unassembled WGS sequence"/>
</dbReference>
<accession>A0ABV6IC95</accession>
<keyword evidence="4" id="KW-0472">Membrane</keyword>
<evidence type="ECO:0000256" key="2">
    <source>
        <dbReference type="ARBA" id="ARBA00022692"/>
    </source>
</evidence>
<comment type="caution">
    <text evidence="7">The sequence shown here is derived from an EMBL/GenBank/DDBJ whole genome shotgun (WGS) entry which is preliminary data.</text>
</comment>
<gene>
    <name evidence="7" type="ORF">ACFFJH_05755</name>
</gene>
<protein>
    <submittedName>
        <fullName evidence="7">Energy transducer TonB</fullName>
    </submittedName>
</protein>
<evidence type="ECO:0000313" key="7">
    <source>
        <dbReference type="EMBL" id="MFC0349302.1"/>
    </source>
</evidence>
<name>A0ABV6IC95_9BURK</name>
<dbReference type="NCBIfam" id="TIGR01352">
    <property type="entry name" value="tonB_Cterm"/>
    <property type="match status" value="1"/>
</dbReference>
<evidence type="ECO:0000256" key="3">
    <source>
        <dbReference type="ARBA" id="ARBA00022989"/>
    </source>
</evidence>